<sequence>MASEMMASRLVAPSFGSSMPVWGALISLVLGGLLMGAHLGGRLADPSGRLEPLRKALCLAALFLALLPFLAQELLPEATTAVMMGRPLEAIGRVTLVVLVAVPPLMALGAVGPFLWKVGGMEDVEEEPTRGFSASMLGSLVGALLAAFVVLPWLGTTHAMACFAGALGLAAAKGLGWPWRLVAVGVPVVALLVAGLPSTREARARELQEPPRAPIHVLESPLGTRSGDIAVRSLGQQGVSSSHRLTLAIPRPARPSPRAPP</sequence>
<dbReference type="Proteomes" id="UP000011131">
    <property type="component" value="Chromosome"/>
</dbReference>
<reference evidence="3 4" key="1">
    <citation type="journal article" date="2013" name="Genome Announc.">
        <title>Complete genome sequence of Myxococcus stipitatus strain DSM 14675, a fruiting myxobacterium.</title>
        <authorList>
            <person name="Huntley S."/>
            <person name="Kneip S."/>
            <person name="Treuner-Lange A."/>
            <person name="Sogaard-Andersen L."/>
        </authorList>
    </citation>
    <scope>NUCLEOTIDE SEQUENCE [LARGE SCALE GENOMIC DNA]</scope>
    <source>
        <strain evidence="4">DSM 14675 / JCM 12634 / Mx s8</strain>
    </source>
</reference>
<proteinExistence type="predicted"/>
<accession>L7UGY0</accession>
<dbReference type="KEGG" id="msd:MYSTI_06964"/>
<feature type="transmembrane region" description="Helical" evidence="2">
    <location>
        <begin position="91"/>
        <end position="116"/>
    </location>
</feature>
<organism evidence="3 4">
    <name type="scientific">Myxococcus stipitatus (strain DSM 14675 / JCM 12634 / Mx s8)</name>
    <dbReference type="NCBI Taxonomy" id="1278073"/>
    <lineage>
        <taxon>Bacteria</taxon>
        <taxon>Pseudomonadati</taxon>
        <taxon>Myxococcota</taxon>
        <taxon>Myxococcia</taxon>
        <taxon>Myxococcales</taxon>
        <taxon>Cystobacterineae</taxon>
        <taxon>Myxococcaceae</taxon>
        <taxon>Myxococcus</taxon>
    </lineage>
</organism>
<feature type="transmembrane region" description="Helical" evidence="2">
    <location>
        <begin position="175"/>
        <end position="196"/>
    </location>
</feature>
<dbReference type="NCBIfam" id="NF037959">
    <property type="entry name" value="MFS_SpdSyn"/>
    <property type="match status" value="1"/>
</dbReference>
<dbReference type="EMBL" id="CP004025">
    <property type="protein sequence ID" value="AGC48236.1"/>
    <property type="molecule type" value="Genomic_DNA"/>
</dbReference>
<evidence type="ECO:0000313" key="3">
    <source>
        <dbReference type="EMBL" id="AGC48236.1"/>
    </source>
</evidence>
<gene>
    <name evidence="3" type="ordered locus">MYSTI_06964</name>
</gene>
<dbReference type="AlphaFoldDB" id="L7UGY0"/>
<protein>
    <submittedName>
        <fullName evidence="3">Uncharacterized protein</fullName>
    </submittedName>
</protein>
<feature type="compositionally biased region" description="Pro residues" evidence="1">
    <location>
        <begin position="252"/>
        <end position="261"/>
    </location>
</feature>
<keyword evidence="2" id="KW-1133">Transmembrane helix</keyword>
<keyword evidence="2" id="KW-0472">Membrane</keyword>
<dbReference type="eggNOG" id="COG4262">
    <property type="taxonomic scope" value="Bacteria"/>
</dbReference>
<feature type="region of interest" description="Disordered" evidence="1">
    <location>
        <begin position="236"/>
        <end position="261"/>
    </location>
</feature>
<dbReference type="STRING" id="1278073.MYSTI_06964"/>
<keyword evidence="2" id="KW-0812">Transmembrane</keyword>
<feature type="transmembrane region" description="Helical" evidence="2">
    <location>
        <begin position="53"/>
        <end position="71"/>
    </location>
</feature>
<name>L7UGY0_MYXSD</name>
<evidence type="ECO:0000256" key="2">
    <source>
        <dbReference type="SAM" id="Phobius"/>
    </source>
</evidence>
<feature type="transmembrane region" description="Helical" evidence="2">
    <location>
        <begin position="137"/>
        <end position="155"/>
    </location>
</feature>
<dbReference type="HOGENOM" id="CLU_1064873_0_0_7"/>
<feature type="transmembrane region" description="Helical" evidence="2">
    <location>
        <begin position="20"/>
        <end position="41"/>
    </location>
</feature>
<evidence type="ECO:0000256" key="1">
    <source>
        <dbReference type="SAM" id="MobiDB-lite"/>
    </source>
</evidence>
<dbReference type="PATRIC" id="fig|1278073.3.peg.7071"/>
<keyword evidence="4" id="KW-1185">Reference proteome</keyword>
<evidence type="ECO:0000313" key="4">
    <source>
        <dbReference type="Proteomes" id="UP000011131"/>
    </source>
</evidence>